<dbReference type="Gene3D" id="3.90.1210.10">
    <property type="entry name" value="Antifreeze-like/N-acetylneuraminic acid synthase C-terminal domain"/>
    <property type="match status" value="1"/>
</dbReference>
<evidence type="ECO:0000256" key="4">
    <source>
        <dbReference type="ARBA" id="ARBA00022729"/>
    </source>
</evidence>
<evidence type="ECO:0000313" key="9">
    <source>
        <dbReference type="Proteomes" id="UP001595579"/>
    </source>
</evidence>
<keyword evidence="8" id="KW-0966">Cell projection</keyword>
<dbReference type="Pfam" id="PF13144">
    <property type="entry name" value="ChapFlgA"/>
    <property type="match status" value="1"/>
</dbReference>
<dbReference type="Gene3D" id="2.30.30.760">
    <property type="match status" value="1"/>
</dbReference>
<dbReference type="InterPro" id="IPR013974">
    <property type="entry name" value="SAF"/>
</dbReference>
<keyword evidence="8" id="KW-0282">Flagellum</keyword>
<proteinExistence type="inferred from homology"/>
<dbReference type="NCBIfam" id="TIGR03170">
    <property type="entry name" value="flgA_cterm"/>
    <property type="match status" value="1"/>
</dbReference>
<evidence type="ECO:0000256" key="2">
    <source>
        <dbReference type="ARBA" id="ARBA00010474"/>
    </source>
</evidence>
<dbReference type="PANTHER" id="PTHR36307:SF1">
    <property type="entry name" value="FLAGELLA BASAL BODY P-RING FORMATION PROTEIN FLGA"/>
    <property type="match status" value="1"/>
</dbReference>
<keyword evidence="5" id="KW-0574">Periplasm</keyword>
<evidence type="ECO:0000256" key="5">
    <source>
        <dbReference type="ARBA" id="ARBA00022764"/>
    </source>
</evidence>
<dbReference type="InterPro" id="IPR017585">
    <property type="entry name" value="SAF_FlgA"/>
</dbReference>
<reference evidence="9" key="1">
    <citation type="journal article" date="2019" name="Int. J. Syst. Evol. Microbiol.">
        <title>The Global Catalogue of Microorganisms (GCM) 10K type strain sequencing project: providing services to taxonomists for standard genome sequencing and annotation.</title>
        <authorList>
            <consortium name="The Broad Institute Genomics Platform"/>
            <consortium name="The Broad Institute Genome Sequencing Center for Infectious Disease"/>
            <person name="Wu L."/>
            <person name="Ma J."/>
        </authorList>
    </citation>
    <scope>NUCLEOTIDE SEQUENCE [LARGE SCALE GENOMIC DNA]</scope>
    <source>
        <strain evidence="9">CECT 7698</strain>
    </source>
</reference>
<name>A0ABV7LS98_9GAMM</name>
<comment type="caution">
    <text evidence="8">The sequence shown here is derived from an EMBL/GenBank/DDBJ whole genome shotgun (WGS) entry which is preliminary data.</text>
</comment>
<dbReference type="CDD" id="cd11614">
    <property type="entry name" value="SAF_CpaB_FlgA_like"/>
    <property type="match status" value="1"/>
</dbReference>
<keyword evidence="8" id="KW-0969">Cilium</keyword>
<dbReference type="PANTHER" id="PTHR36307">
    <property type="entry name" value="FLAGELLA BASAL BODY P-RING FORMATION PROTEIN FLGA"/>
    <property type="match status" value="1"/>
</dbReference>
<keyword evidence="9" id="KW-1185">Reference proteome</keyword>
<dbReference type="InterPro" id="IPR036732">
    <property type="entry name" value="AFP_Neu5c_C_sf"/>
</dbReference>
<evidence type="ECO:0000256" key="6">
    <source>
        <dbReference type="ARBA" id="ARBA00025643"/>
    </source>
</evidence>
<dbReference type="SMART" id="SM00858">
    <property type="entry name" value="SAF"/>
    <property type="match status" value="1"/>
</dbReference>
<accession>A0ABV7LS98</accession>
<feature type="domain" description="SAF" evidence="7">
    <location>
        <begin position="136"/>
        <end position="198"/>
    </location>
</feature>
<dbReference type="RefSeq" id="WP_386775843.1">
    <property type="nucleotide sequence ID" value="NZ_JBHRUG010000031.1"/>
</dbReference>
<comment type="subcellular location">
    <subcellularLocation>
        <location evidence="1">Periplasm</location>
    </subcellularLocation>
</comment>
<gene>
    <name evidence="8" type="primary">flgA</name>
    <name evidence="8" type="ORF">ACFOEV_16310</name>
</gene>
<evidence type="ECO:0000256" key="3">
    <source>
        <dbReference type="ARBA" id="ARBA00014754"/>
    </source>
</evidence>
<dbReference type="Proteomes" id="UP001595579">
    <property type="component" value="Unassembled WGS sequence"/>
</dbReference>
<protein>
    <recommendedName>
        <fullName evidence="3">Flagella basal body P-ring formation protein FlgA</fullName>
    </recommendedName>
</protein>
<comment type="similarity">
    <text evidence="2">Belongs to the FlgA family.</text>
</comment>
<evidence type="ECO:0000259" key="7">
    <source>
        <dbReference type="SMART" id="SM00858"/>
    </source>
</evidence>
<dbReference type="InterPro" id="IPR039246">
    <property type="entry name" value="Flagellar_FlgA"/>
</dbReference>
<evidence type="ECO:0000313" key="8">
    <source>
        <dbReference type="EMBL" id="MFC3285165.1"/>
    </source>
</evidence>
<organism evidence="8 9">
    <name type="scientific">Litchfieldella rifensis</name>
    <dbReference type="NCBI Taxonomy" id="762643"/>
    <lineage>
        <taxon>Bacteria</taxon>
        <taxon>Pseudomonadati</taxon>
        <taxon>Pseudomonadota</taxon>
        <taxon>Gammaproteobacteria</taxon>
        <taxon>Oceanospirillales</taxon>
        <taxon>Halomonadaceae</taxon>
        <taxon>Litchfieldella</taxon>
    </lineage>
</organism>
<comment type="function">
    <text evidence="6">Involved in the assembly process of the P-ring formation. It may associate with FlgF on the rod constituting a structure essential for the P-ring assembly or may act as a modulator protein for the P-ring assembly.</text>
</comment>
<evidence type="ECO:0000256" key="1">
    <source>
        <dbReference type="ARBA" id="ARBA00004418"/>
    </source>
</evidence>
<dbReference type="SUPFAM" id="SSF51269">
    <property type="entry name" value="AFP III-like domain"/>
    <property type="match status" value="1"/>
</dbReference>
<dbReference type="EMBL" id="JBHRUG010000031">
    <property type="protein sequence ID" value="MFC3285165.1"/>
    <property type="molecule type" value="Genomic_DNA"/>
</dbReference>
<keyword evidence="4" id="KW-0732">Signal</keyword>
<sequence length="260" mass="27995">MTTTIISPDSCLDHIAPCAQGVPMLLSRLRRHPSVIVLSGLMALALTTPVQAGDDDNTALLNERVHAFLYAQASELGSEVNIEVHPPSAHLPTCENPRPFLPNANQSLAGRVSVGVRCGELGQQVRYMQATLAVIGEQVVTSRSIAAGTVIDASMLALRPAELGRLPNGAITEMAQAIGKQATRPIGEGRALTERQLKEVTLVERGARVRVEARGQGFSIAREGEALDNGAMDSEIRVRLDNRDILRARVIGRDRLEVDF</sequence>